<accession>A0AAV7AZ46</accession>
<comment type="caution">
    <text evidence="1">The sequence shown here is derived from an EMBL/GenBank/DDBJ whole genome shotgun (WGS) entry which is preliminary data.</text>
</comment>
<name>A0AAV7AZ46_ENGPU</name>
<gene>
    <name evidence="1" type="ORF">GDO81_013273</name>
</gene>
<dbReference type="EMBL" id="WNYA01000006">
    <property type="protein sequence ID" value="KAG8566487.1"/>
    <property type="molecule type" value="Genomic_DNA"/>
</dbReference>
<sequence>MDTCVISLEFLEINLKLVQRKSGSVTNQSLSEGPWKTGHTVVKLLLSLTWAVSDIAEFTQKNPRVTPVPFFFRLMHTLSRGSFN</sequence>
<dbReference type="Proteomes" id="UP000824782">
    <property type="component" value="Unassembled WGS sequence"/>
</dbReference>
<evidence type="ECO:0000313" key="1">
    <source>
        <dbReference type="EMBL" id="KAG8566487.1"/>
    </source>
</evidence>
<keyword evidence="2" id="KW-1185">Reference proteome</keyword>
<protein>
    <submittedName>
        <fullName evidence="1">Uncharacterized protein</fullName>
    </submittedName>
</protein>
<reference evidence="1" key="1">
    <citation type="thesis" date="2020" institute="ProQuest LLC" country="789 East Eisenhower Parkway, Ann Arbor, MI, USA">
        <title>Comparative Genomics and Chromosome Evolution.</title>
        <authorList>
            <person name="Mudd A.B."/>
        </authorList>
    </citation>
    <scope>NUCLEOTIDE SEQUENCE</scope>
    <source>
        <strain evidence="1">237g6f4</strain>
        <tissue evidence="1">Blood</tissue>
    </source>
</reference>
<evidence type="ECO:0000313" key="2">
    <source>
        <dbReference type="Proteomes" id="UP000824782"/>
    </source>
</evidence>
<proteinExistence type="predicted"/>
<organism evidence="1 2">
    <name type="scientific">Engystomops pustulosus</name>
    <name type="common">Tungara frog</name>
    <name type="synonym">Physalaemus pustulosus</name>
    <dbReference type="NCBI Taxonomy" id="76066"/>
    <lineage>
        <taxon>Eukaryota</taxon>
        <taxon>Metazoa</taxon>
        <taxon>Chordata</taxon>
        <taxon>Craniata</taxon>
        <taxon>Vertebrata</taxon>
        <taxon>Euteleostomi</taxon>
        <taxon>Amphibia</taxon>
        <taxon>Batrachia</taxon>
        <taxon>Anura</taxon>
        <taxon>Neobatrachia</taxon>
        <taxon>Hyloidea</taxon>
        <taxon>Leptodactylidae</taxon>
        <taxon>Leiuperinae</taxon>
        <taxon>Engystomops</taxon>
    </lineage>
</organism>
<dbReference type="AlphaFoldDB" id="A0AAV7AZ46"/>